<name>J7S9N4_HUIN7</name>
<organism evidence="1 2">
    <name type="scientific">Huiozyma naganishii (strain ATCC MYA-139 / BCRC 22969 / CBS 8797 / KCTC 17520 / NBRC 10181 / NCYC 3082 / Yp74L-3)</name>
    <name type="common">Yeast</name>
    <name type="synonym">Kazachstania naganishii</name>
    <dbReference type="NCBI Taxonomy" id="1071383"/>
    <lineage>
        <taxon>Eukaryota</taxon>
        <taxon>Fungi</taxon>
        <taxon>Dikarya</taxon>
        <taxon>Ascomycota</taxon>
        <taxon>Saccharomycotina</taxon>
        <taxon>Saccharomycetes</taxon>
        <taxon>Saccharomycetales</taxon>
        <taxon>Saccharomycetaceae</taxon>
        <taxon>Huiozyma</taxon>
    </lineage>
</organism>
<dbReference type="EMBL" id="HE978323">
    <property type="protein sequence ID" value="CCK72209.1"/>
    <property type="molecule type" value="Genomic_DNA"/>
</dbReference>
<dbReference type="Proteomes" id="UP000006310">
    <property type="component" value="Chromosome 10"/>
</dbReference>
<gene>
    <name evidence="1" type="primary">KNAG0J01280</name>
    <name evidence="1" type="ordered locus">KNAG_0J01280</name>
</gene>
<protein>
    <submittedName>
        <fullName evidence="1">Uncharacterized protein</fullName>
    </submittedName>
</protein>
<proteinExistence type="predicted"/>
<keyword evidence="2" id="KW-1185">Reference proteome</keyword>
<dbReference type="GeneID" id="34527964"/>
<sequence length="186" mass="22228">MEPSHRNAMPERFHHLNIDYSLQRQNAKNLSEVAAQGERFGEVKGDQMYEVSLSGTTEQPDEATGCQLLKENIYYETSEERYKELLALSRRTKSPFLKAIVDPEFWSPKRQTGMDPPNIRKENLILQSRRNEQADFMRFWLQAARITEKDRELINDYECAGRWDRFKHKCRHIFDHRLWKKRGRPQ</sequence>
<dbReference type="RefSeq" id="XP_022466454.1">
    <property type="nucleotide sequence ID" value="XM_022610127.1"/>
</dbReference>
<dbReference type="AlphaFoldDB" id="J7S9N4"/>
<reference evidence="2" key="2">
    <citation type="submission" date="2012-08" db="EMBL/GenBank/DDBJ databases">
        <title>Genome sequence of Kazachstania naganishii.</title>
        <authorList>
            <person name="Gordon J.L."/>
            <person name="Armisen D."/>
            <person name="Proux-Wera E."/>
            <person name="OhEigeartaigh S.S."/>
            <person name="Byrne K.P."/>
            <person name="Wolfe K.H."/>
        </authorList>
    </citation>
    <scope>NUCLEOTIDE SEQUENCE [LARGE SCALE GENOMIC DNA]</scope>
    <source>
        <strain evidence="2">ATCC MYA-139 / BCRC 22969 / CBS 8797 / CCRC 22969 / KCTC 17520 / NBRC 10181 / NCYC 3082</strain>
    </source>
</reference>
<accession>J7S9N4</accession>
<evidence type="ECO:0000313" key="1">
    <source>
        <dbReference type="EMBL" id="CCK72209.1"/>
    </source>
</evidence>
<dbReference type="HOGENOM" id="CLU_1454637_0_0_1"/>
<evidence type="ECO:0000313" key="2">
    <source>
        <dbReference type="Proteomes" id="UP000006310"/>
    </source>
</evidence>
<dbReference type="KEGG" id="kng:KNAG_0J01280"/>
<reference evidence="1 2" key="1">
    <citation type="journal article" date="2011" name="Proc. Natl. Acad. Sci. U.S.A.">
        <title>Evolutionary erosion of yeast sex chromosomes by mating-type switching accidents.</title>
        <authorList>
            <person name="Gordon J.L."/>
            <person name="Armisen D."/>
            <person name="Proux-Wera E."/>
            <person name="Oheigeartaigh S.S."/>
            <person name="Byrne K.P."/>
            <person name="Wolfe K.H."/>
        </authorList>
    </citation>
    <scope>NUCLEOTIDE SEQUENCE [LARGE SCALE GENOMIC DNA]</scope>
    <source>
        <strain evidence="2">ATCC MYA-139 / BCRC 22969 / CBS 8797 / CCRC 22969 / KCTC 17520 / NBRC 10181 / NCYC 3082</strain>
    </source>
</reference>